<dbReference type="InterPro" id="IPR017946">
    <property type="entry name" value="PLC-like_Pdiesterase_TIM-brl"/>
</dbReference>
<dbReference type="Proteomes" id="UP000557566">
    <property type="component" value="Unassembled WGS sequence"/>
</dbReference>
<protein>
    <recommendedName>
        <fullName evidence="5">Tat pathway signal sequence</fullName>
    </recommendedName>
</protein>
<keyword evidence="4" id="KW-1185">Reference proteome</keyword>
<dbReference type="GO" id="GO:0008081">
    <property type="term" value="F:phosphoric diester hydrolase activity"/>
    <property type="evidence" value="ECO:0007669"/>
    <property type="project" value="InterPro"/>
</dbReference>
<evidence type="ECO:0000256" key="2">
    <source>
        <dbReference type="SAM" id="SignalP"/>
    </source>
</evidence>
<comment type="caution">
    <text evidence="3">The sequence shown here is derived from an EMBL/GenBank/DDBJ whole genome shotgun (WGS) entry which is preliminary data.</text>
</comment>
<evidence type="ECO:0000256" key="1">
    <source>
        <dbReference type="SAM" id="MobiDB-lite"/>
    </source>
</evidence>
<name>A0A8H4M0C1_9HYPO</name>
<feature type="signal peptide" evidence="2">
    <location>
        <begin position="1"/>
        <end position="21"/>
    </location>
</feature>
<dbReference type="PANTHER" id="PTHR13593">
    <property type="match status" value="1"/>
</dbReference>
<feature type="region of interest" description="Disordered" evidence="1">
    <location>
        <begin position="70"/>
        <end position="103"/>
    </location>
</feature>
<dbReference type="InterPro" id="IPR051057">
    <property type="entry name" value="PI-PLC_domain"/>
</dbReference>
<reference evidence="3 4" key="1">
    <citation type="journal article" date="2020" name="Genome Biol. Evol.">
        <title>A new high-quality draft genome assembly of the Chinese cordyceps Ophiocordyceps sinensis.</title>
        <authorList>
            <person name="Shu R."/>
            <person name="Zhang J."/>
            <person name="Meng Q."/>
            <person name="Zhang H."/>
            <person name="Zhou G."/>
            <person name="Li M."/>
            <person name="Wu P."/>
            <person name="Zhao Y."/>
            <person name="Chen C."/>
            <person name="Qin Q."/>
        </authorList>
    </citation>
    <scope>NUCLEOTIDE SEQUENCE [LARGE SCALE GENOMIC DNA]</scope>
    <source>
        <strain evidence="3 4">IOZ07</strain>
    </source>
</reference>
<dbReference type="AlphaFoldDB" id="A0A8H4M0C1"/>
<feature type="chain" id="PRO_5034112032" description="Tat pathway signal sequence" evidence="2">
    <location>
        <begin position="22"/>
        <end position="425"/>
    </location>
</feature>
<accession>A0A8H4M0C1</accession>
<dbReference type="EMBL" id="JAAVMX010000005">
    <property type="protein sequence ID" value="KAF4507872.1"/>
    <property type="molecule type" value="Genomic_DNA"/>
</dbReference>
<evidence type="ECO:0000313" key="4">
    <source>
        <dbReference type="Proteomes" id="UP000557566"/>
    </source>
</evidence>
<keyword evidence="2" id="KW-0732">Signal</keyword>
<dbReference type="GO" id="GO:0006629">
    <property type="term" value="P:lipid metabolic process"/>
    <property type="evidence" value="ECO:0007669"/>
    <property type="project" value="InterPro"/>
</dbReference>
<gene>
    <name evidence="3" type="ORF">G6O67_004323</name>
</gene>
<proteinExistence type="predicted"/>
<dbReference type="Pfam" id="PF26146">
    <property type="entry name" value="PI-PLC_X"/>
    <property type="match status" value="1"/>
</dbReference>
<dbReference type="Gene3D" id="3.20.20.190">
    <property type="entry name" value="Phosphatidylinositol (PI) phosphodiesterase"/>
    <property type="match status" value="1"/>
</dbReference>
<organism evidence="3 4">
    <name type="scientific">Ophiocordyceps sinensis</name>
    <dbReference type="NCBI Taxonomy" id="72228"/>
    <lineage>
        <taxon>Eukaryota</taxon>
        <taxon>Fungi</taxon>
        <taxon>Dikarya</taxon>
        <taxon>Ascomycota</taxon>
        <taxon>Pezizomycotina</taxon>
        <taxon>Sordariomycetes</taxon>
        <taxon>Hypocreomycetidae</taxon>
        <taxon>Hypocreales</taxon>
        <taxon>Ophiocordycipitaceae</taxon>
        <taxon>Ophiocordyceps</taxon>
    </lineage>
</organism>
<dbReference type="SUPFAM" id="SSF51695">
    <property type="entry name" value="PLC-like phosphodiesterases"/>
    <property type="match status" value="1"/>
</dbReference>
<evidence type="ECO:0008006" key="5">
    <source>
        <dbReference type="Google" id="ProtNLM"/>
    </source>
</evidence>
<feature type="compositionally biased region" description="Low complexity" evidence="1">
    <location>
        <begin position="70"/>
        <end position="95"/>
    </location>
</feature>
<dbReference type="OrthoDB" id="7984201at2759"/>
<sequence>MRLRAAVVAGALGLLVPTVSAQSVSLAGTSDLTFIKGAKTVAPQETGPPSGIYVTYVSKITLNASNSTAAETGTASSSSATASSSGSSMTQSPTSSEPPKNTQPCNQYVELCGRKYGNITNVGAHNSPFVRPGNSASNQALPVKTQLDDGIRFVQGQIQWPVNGSVPHFCHTTCDLLDAGPITDWLTQVREWVDAHPYDVVTVLLGNGNYSTPDLYAPYIEQTGILKYTYEAPFLPMALDDWPTLEELIVRGKRVIMFMDYKADQKKYPWLLDQFAQMWESPFDPLDRNFPCTVQRPPDLKPEAARDRLYLINHNLNVQFNVFGAEVLVPAVAVLNETNAAEGPGSLGVAANNCRNDWGRAPNILHVDYYNYGKPPGSVFEVAARANNVTYNGTCCGKVSSAPVALSSAWWPLAATLMLATFLML</sequence>
<dbReference type="PANTHER" id="PTHR13593:SF140">
    <property type="entry name" value="PLC-LIKE PHOSPHODIESTERASE"/>
    <property type="match status" value="1"/>
</dbReference>
<evidence type="ECO:0000313" key="3">
    <source>
        <dbReference type="EMBL" id="KAF4507872.1"/>
    </source>
</evidence>